<reference evidence="1" key="1">
    <citation type="submission" date="2022-06" db="EMBL/GenBank/DDBJ databases">
        <title>Fusarium solani species complex genomes reveal bases of compartmentalisation and animal pathogenesis.</title>
        <authorList>
            <person name="Tsai I.J."/>
        </authorList>
    </citation>
    <scope>NUCLEOTIDE SEQUENCE</scope>
    <source>
        <strain evidence="1">Fu6.1</strain>
    </source>
</reference>
<accession>A0ACC0REH4</accession>
<dbReference type="Proteomes" id="UP001065298">
    <property type="component" value="Chromosome 1"/>
</dbReference>
<sequence>MQLGKRLGHKKSRNGCLRCKARRVKLLPTLLRRRSTQLQERHRNIMSKVTRARANVLHETGCRVFNSFITIPPQSGEHS</sequence>
<gene>
    <name evidence="1" type="ORF">NCS57_00002900</name>
</gene>
<dbReference type="EMBL" id="CM046503">
    <property type="protein sequence ID" value="KAI8683388.1"/>
    <property type="molecule type" value="Genomic_DNA"/>
</dbReference>
<proteinExistence type="predicted"/>
<organism evidence="1 2">
    <name type="scientific">Fusarium keratoplasticum</name>
    <dbReference type="NCBI Taxonomy" id="1328300"/>
    <lineage>
        <taxon>Eukaryota</taxon>
        <taxon>Fungi</taxon>
        <taxon>Dikarya</taxon>
        <taxon>Ascomycota</taxon>
        <taxon>Pezizomycotina</taxon>
        <taxon>Sordariomycetes</taxon>
        <taxon>Hypocreomycetidae</taxon>
        <taxon>Hypocreales</taxon>
        <taxon>Nectriaceae</taxon>
        <taxon>Fusarium</taxon>
        <taxon>Fusarium solani species complex</taxon>
    </lineage>
</organism>
<evidence type="ECO:0000313" key="1">
    <source>
        <dbReference type="EMBL" id="KAI8683388.1"/>
    </source>
</evidence>
<name>A0ACC0REH4_9HYPO</name>
<keyword evidence="2" id="KW-1185">Reference proteome</keyword>
<comment type="caution">
    <text evidence="1">The sequence shown here is derived from an EMBL/GenBank/DDBJ whole genome shotgun (WGS) entry which is preliminary data.</text>
</comment>
<protein>
    <submittedName>
        <fullName evidence="1">Uncharacterized protein</fullName>
    </submittedName>
</protein>
<evidence type="ECO:0000313" key="2">
    <source>
        <dbReference type="Proteomes" id="UP001065298"/>
    </source>
</evidence>